<sequence>ELPDPKKVSAEAQQMWVLTEVIRARQAAARIGRFDVDGCYDVNLLSYT</sequence>
<keyword evidence="2" id="KW-1185">Reference proteome</keyword>
<reference evidence="1 2" key="1">
    <citation type="submission" date="2019-09" db="EMBL/GenBank/DDBJ databases">
        <title>Bird 10,000 Genomes (B10K) Project - Family phase.</title>
        <authorList>
            <person name="Zhang G."/>
        </authorList>
    </citation>
    <scope>NUCLEOTIDE SEQUENCE [LARGE SCALE GENOMIC DNA]</scope>
    <source>
        <strain evidence="1">B10K-MSB-04</strain>
    </source>
</reference>
<proteinExistence type="predicted"/>
<feature type="non-terminal residue" evidence="1">
    <location>
        <position position="48"/>
    </location>
</feature>
<evidence type="ECO:0000313" key="2">
    <source>
        <dbReference type="Proteomes" id="UP000538817"/>
    </source>
</evidence>
<organism evidence="1 2">
    <name type="scientific">Nothoprocta pentlandii</name>
    <dbReference type="NCBI Taxonomy" id="2585814"/>
    <lineage>
        <taxon>Eukaryota</taxon>
        <taxon>Metazoa</taxon>
        <taxon>Chordata</taxon>
        <taxon>Craniata</taxon>
        <taxon>Vertebrata</taxon>
        <taxon>Euteleostomi</taxon>
        <taxon>Archelosauria</taxon>
        <taxon>Archosauria</taxon>
        <taxon>Dinosauria</taxon>
        <taxon>Saurischia</taxon>
        <taxon>Theropoda</taxon>
        <taxon>Coelurosauria</taxon>
        <taxon>Aves</taxon>
        <taxon>Palaeognathae</taxon>
        <taxon>Tinamiformes</taxon>
        <taxon>Tinamidae</taxon>
        <taxon>Nothoprocta</taxon>
    </lineage>
</organism>
<name>A0A7K7ADV0_9AVES</name>
<dbReference type="EMBL" id="VZSG01001955">
    <property type="protein sequence ID" value="NWX94186.1"/>
    <property type="molecule type" value="Genomic_DNA"/>
</dbReference>
<accession>A0A7K7ADV0</accession>
<comment type="caution">
    <text evidence="1">The sequence shown here is derived from an EMBL/GenBank/DDBJ whole genome shotgun (WGS) entry which is preliminary data.</text>
</comment>
<dbReference type="Proteomes" id="UP000538817">
    <property type="component" value="Unassembled WGS sequence"/>
</dbReference>
<dbReference type="PANTHER" id="PTHR31239">
    <property type="entry name" value="NICOLIN 1"/>
    <property type="match status" value="1"/>
</dbReference>
<feature type="non-terminal residue" evidence="1">
    <location>
        <position position="1"/>
    </location>
</feature>
<dbReference type="InterPro" id="IPR040235">
    <property type="entry name" value="Nicolin-1"/>
</dbReference>
<dbReference type="PANTHER" id="PTHR31239:SF2">
    <property type="entry name" value="NICOLIN-1"/>
    <property type="match status" value="1"/>
</dbReference>
<protein>
    <submittedName>
        <fullName evidence="1">NICN1 protein</fullName>
    </submittedName>
</protein>
<dbReference type="GO" id="GO:0005654">
    <property type="term" value="C:nucleoplasm"/>
    <property type="evidence" value="ECO:0007669"/>
    <property type="project" value="TreeGrafter"/>
</dbReference>
<gene>
    <name evidence="1" type="primary">Nicn1</name>
    <name evidence="1" type="ORF">NOTPEN_R09592</name>
</gene>
<dbReference type="AlphaFoldDB" id="A0A7K7ADV0"/>
<evidence type="ECO:0000313" key="1">
    <source>
        <dbReference type="EMBL" id="NWX94186.1"/>
    </source>
</evidence>